<protein>
    <submittedName>
        <fullName evidence="1">Uncharacterized protein</fullName>
    </submittedName>
</protein>
<name>A0A0F7L7L8_9VIRU</name>
<accession>A0A0F7L7L8</accession>
<dbReference type="EMBL" id="KR029600">
    <property type="protein sequence ID" value="AKH47930.1"/>
    <property type="molecule type" value="Genomic_DNA"/>
</dbReference>
<organism evidence="1">
    <name type="scientific">uncultured marine virus</name>
    <dbReference type="NCBI Taxonomy" id="186617"/>
    <lineage>
        <taxon>Viruses</taxon>
        <taxon>environmental samples</taxon>
    </lineage>
</organism>
<proteinExistence type="predicted"/>
<reference evidence="1" key="2">
    <citation type="submission" date="2015-03" db="EMBL/GenBank/DDBJ databases">
        <authorList>
            <person name="Chow C.-E.T."/>
            <person name="Winget D.M."/>
            <person name="White R.A.III."/>
            <person name="Hallam S.J."/>
            <person name="Suttle C.A."/>
        </authorList>
    </citation>
    <scope>NUCLEOTIDE SEQUENCE</scope>
    <source>
        <strain evidence="1">Oxic1_5</strain>
    </source>
</reference>
<reference evidence="1" key="1">
    <citation type="journal article" date="2015" name="Front. Microbiol.">
        <title>Combining genomic sequencing methods to explore viral diversity and reveal potential virus-host interactions.</title>
        <authorList>
            <person name="Chow C.E."/>
            <person name="Winget D.M."/>
            <person name="White R.A.III."/>
            <person name="Hallam S.J."/>
            <person name="Suttle C.A."/>
        </authorList>
    </citation>
    <scope>NUCLEOTIDE SEQUENCE</scope>
    <source>
        <strain evidence="1">Oxic1_5</strain>
    </source>
</reference>
<sequence length="57" mass="6721">MYTHSYKSDLRNHNNLQTGVCTQLHQPLTTNSNPHHNLTHLPYHQRLPTVHKKKNKP</sequence>
<evidence type="ECO:0000313" key="1">
    <source>
        <dbReference type="EMBL" id="AKH47930.1"/>
    </source>
</evidence>